<comment type="caution">
    <text evidence="2">The sequence shown here is derived from an EMBL/GenBank/DDBJ whole genome shotgun (WGS) entry which is preliminary data.</text>
</comment>
<dbReference type="RefSeq" id="WP_188231539.1">
    <property type="nucleotide sequence ID" value="NZ_JACVXB010000015.1"/>
</dbReference>
<dbReference type="AlphaFoldDB" id="A0A8J6UE92"/>
<feature type="signal peptide" evidence="1">
    <location>
        <begin position="1"/>
        <end position="18"/>
    </location>
</feature>
<dbReference type="EMBL" id="JACVXB010000015">
    <property type="protein sequence ID" value="MBD0833759.1"/>
    <property type="molecule type" value="Genomic_DNA"/>
</dbReference>
<accession>A0A8J6UE92</accession>
<dbReference type="Proteomes" id="UP000600588">
    <property type="component" value="Unassembled WGS sequence"/>
</dbReference>
<keyword evidence="1" id="KW-0732">Signal</keyword>
<name>A0A8J6UE92_9FLAO</name>
<evidence type="ECO:0000313" key="3">
    <source>
        <dbReference type="Proteomes" id="UP000600588"/>
    </source>
</evidence>
<protein>
    <recommendedName>
        <fullName evidence="4">Lipocalin-like domain-containing protein</fullName>
    </recommendedName>
</protein>
<feature type="chain" id="PRO_5035212475" description="Lipocalin-like domain-containing protein" evidence="1">
    <location>
        <begin position="19"/>
        <end position="133"/>
    </location>
</feature>
<gene>
    <name evidence="2" type="ORF">ICJ83_16635</name>
</gene>
<evidence type="ECO:0000256" key="1">
    <source>
        <dbReference type="SAM" id="SignalP"/>
    </source>
</evidence>
<dbReference type="PROSITE" id="PS51257">
    <property type="entry name" value="PROKAR_LIPOPROTEIN"/>
    <property type="match status" value="1"/>
</dbReference>
<evidence type="ECO:0008006" key="4">
    <source>
        <dbReference type="Google" id="ProtNLM"/>
    </source>
</evidence>
<organism evidence="2 3">
    <name type="scientific">Aestuariibaculum sediminum</name>
    <dbReference type="NCBI Taxonomy" id="2770637"/>
    <lineage>
        <taxon>Bacteria</taxon>
        <taxon>Pseudomonadati</taxon>
        <taxon>Bacteroidota</taxon>
        <taxon>Flavobacteriia</taxon>
        <taxon>Flavobacteriales</taxon>
        <taxon>Flavobacteriaceae</taxon>
    </lineage>
</organism>
<reference evidence="2 3" key="1">
    <citation type="submission" date="2020-09" db="EMBL/GenBank/DDBJ databases">
        <title>TT11 complete genome.</title>
        <authorList>
            <person name="Wu Z."/>
        </authorList>
    </citation>
    <scope>NUCLEOTIDE SEQUENCE [LARGE SCALE GENOMIC DNA]</scope>
    <source>
        <strain evidence="2 3">TT11</strain>
    </source>
</reference>
<proteinExistence type="predicted"/>
<sequence length="133" mass="15184">MKKILILIITMVSFSSCSNDNSINDQIVGDWKLTNTVCCFFEGGKTTDYSDENIIYNFQHNNILTVIGGQNIEYPNGEYHYFFGKDYLGGDTSDPKVLLVKIDNNKWTYNLTDGIMTLSMSYVDGPILHFERK</sequence>
<evidence type="ECO:0000313" key="2">
    <source>
        <dbReference type="EMBL" id="MBD0833759.1"/>
    </source>
</evidence>
<keyword evidence="3" id="KW-1185">Reference proteome</keyword>